<dbReference type="EMBL" id="FNCE01000002">
    <property type="protein sequence ID" value="SDF77549.1"/>
    <property type="molecule type" value="Genomic_DNA"/>
</dbReference>
<dbReference type="InterPro" id="IPR003594">
    <property type="entry name" value="HATPase_dom"/>
</dbReference>
<keyword evidence="17" id="KW-1185">Reference proteome</keyword>
<dbReference type="PROSITE" id="PS50885">
    <property type="entry name" value="HAMP"/>
    <property type="match status" value="1"/>
</dbReference>
<dbReference type="FunFam" id="3.30.565.10:FF:000023">
    <property type="entry name" value="PAS domain-containing sensor histidine kinase"/>
    <property type="match status" value="1"/>
</dbReference>
<dbReference type="EC" id="2.7.13.3" evidence="3"/>
<dbReference type="Pfam" id="PF00512">
    <property type="entry name" value="HisKA"/>
    <property type="match status" value="1"/>
</dbReference>
<dbReference type="Pfam" id="PF02518">
    <property type="entry name" value="HATPase_c"/>
    <property type="match status" value="1"/>
</dbReference>
<dbReference type="SMART" id="SM00387">
    <property type="entry name" value="HATPase_c"/>
    <property type="match status" value="1"/>
</dbReference>
<dbReference type="Gene3D" id="1.10.287.130">
    <property type="match status" value="1"/>
</dbReference>
<evidence type="ECO:0000256" key="11">
    <source>
        <dbReference type="ARBA" id="ARBA00023136"/>
    </source>
</evidence>
<comment type="subcellular location">
    <subcellularLocation>
        <location evidence="2">Cell membrane</location>
    </subcellularLocation>
</comment>
<gene>
    <name evidence="16" type="ORF">SAMN05216241_102310</name>
</gene>
<keyword evidence="7" id="KW-0547">Nucleotide-binding</keyword>
<dbReference type="OrthoDB" id="8477115at2"/>
<evidence type="ECO:0000259" key="15">
    <source>
        <dbReference type="PROSITE" id="PS50885"/>
    </source>
</evidence>
<keyword evidence="13" id="KW-1133">Transmembrane helix</keyword>
<protein>
    <recommendedName>
        <fullName evidence="3">histidine kinase</fullName>
        <ecNumber evidence="3">2.7.13.3</ecNumber>
    </recommendedName>
</protein>
<evidence type="ECO:0000256" key="3">
    <source>
        <dbReference type="ARBA" id="ARBA00012438"/>
    </source>
</evidence>
<dbReference type="SUPFAM" id="SSF55874">
    <property type="entry name" value="ATPase domain of HSP90 chaperone/DNA topoisomerase II/histidine kinase"/>
    <property type="match status" value="1"/>
</dbReference>
<keyword evidence="13" id="KW-0812">Transmembrane</keyword>
<name>A0A1G7NW17_9PROT</name>
<feature type="domain" description="HAMP" evidence="15">
    <location>
        <begin position="186"/>
        <end position="238"/>
    </location>
</feature>
<comment type="catalytic activity">
    <reaction evidence="1">
        <text>ATP + protein L-histidine = ADP + protein N-phospho-L-histidine.</text>
        <dbReference type="EC" id="2.7.13.3"/>
    </reaction>
</comment>
<feature type="transmembrane region" description="Helical" evidence="13">
    <location>
        <begin position="25"/>
        <end position="46"/>
    </location>
</feature>
<dbReference type="InterPro" id="IPR005467">
    <property type="entry name" value="His_kinase_dom"/>
</dbReference>
<dbReference type="Gene3D" id="6.10.340.10">
    <property type="match status" value="1"/>
</dbReference>
<keyword evidence="6" id="KW-0808">Transferase</keyword>
<evidence type="ECO:0000256" key="10">
    <source>
        <dbReference type="ARBA" id="ARBA00023012"/>
    </source>
</evidence>
<evidence type="ECO:0000313" key="16">
    <source>
        <dbReference type="EMBL" id="SDF77549.1"/>
    </source>
</evidence>
<dbReference type="CDD" id="cd00082">
    <property type="entry name" value="HisKA"/>
    <property type="match status" value="1"/>
</dbReference>
<dbReference type="PRINTS" id="PR00344">
    <property type="entry name" value="BCTRLSENSOR"/>
</dbReference>
<keyword evidence="12" id="KW-0175">Coiled coil</keyword>
<evidence type="ECO:0000256" key="12">
    <source>
        <dbReference type="SAM" id="Coils"/>
    </source>
</evidence>
<evidence type="ECO:0000256" key="6">
    <source>
        <dbReference type="ARBA" id="ARBA00022679"/>
    </source>
</evidence>
<reference evidence="16 17" key="1">
    <citation type="submission" date="2016-10" db="EMBL/GenBank/DDBJ databases">
        <authorList>
            <person name="de Groot N.N."/>
        </authorList>
    </citation>
    <scope>NUCLEOTIDE SEQUENCE [LARGE SCALE GENOMIC DNA]</scope>
    <source>
        <strain evidence="16 17">DSM 25584</strain>
    </source>
</reference>
<dbReference type="AlphaFoldDB" id="A0A1G7NW17"/>
<keyword evidence="4" id="KW-1003">Cell membrane</keyword>
<dbReference type="Gene3D" id="3.30.565.10">
    <property type="entry name" value="Histidine kinase-like ATPase, C-terminal domain"/>
    <property type="match status" value="1"/>
</dbReference>
<keyword evidence="9" id="KW-0067">ATP-binding</keyword>
<evidence type="ECO:0000256" key="8">
    <source>
        <dbReference type="ARBA" id="ARBA00022777"/>
    </source>
</evidence>
<dbReference type="SMART" id="SM00388">
    <property type="entry name" value="HisKA"/>
    <property type="match status" value="1"/>
</dbReference>
<dbReference type="GO" id="GO:0000155">
    <property type="term" value="F:phosphorelay sensor kinase activity"/>
    <property type="evidence" value="ECO:0007669"/>
    <property type="project" value="InterPro"/>
</dbReference>
<dbReference type="PANTHER" id="PTHR43047:SF63">
    <property type="entry name" value="HISTIDINE KINASE"/>
    <property type="match status" value="1"/>
</dbReference>
<evidence type="ECO:0000256" key="7">
    <source>
        <dbReference type="ARBA" id="ARBA00022741"/>
    </source>
</evidence>
<dbReference type="InterPro" id="IPR036097">
    <property type="entry name" value="HisK_dim/P_sf"/>
</dbReference>
<sequence>MARFDPRRALRRLAMPVPRLRSIRANFLAINIPLIVVAMLTLFGLYEYTAYTHARHELQQKLQRILDNQSAVLKESLWTLDHERIRLILTAAGADPDIRGAAVYDNMGNMLAAVGEFDRTRMPHLVASKDIVYERHDERRVIGQFTVALTNKRLEAAAAERLVWASVLAALLLLSAIVSALLANRWVIGIPLQRLLNSIARTEKRGGRQAVQWDSNDEIGAVVKAFNRMQAHQQRYETELRRARDHLERRVAERTAELARARDAAEAANKAKTGFLANMSHELRTPLNAIIGFAEVLENEVMGELGHHRYKDYAKDVRESGQHLLALINDLLDLSKAEAGHLELNEDEVNLGSAVRQSIAMVKPRADNSGVQLTETMPEQTPVLYADQRKLKQILLNLLTNAVKFTESGGEVRVCVDWAGQEPVLSVQDNGIGIAKEDLDRIMQPFAQVDTSMNRKYEGTGLGLPLVNSLVELHGGTMTIDSTPGSGTRVEIRMPTDRVIRYREDQKAAS</sequence>
<feature type="coiled-coil region" evidence="12">
    <location>
        <begin position="244"/>
        <end position="271"/>
    </location>
</feature>
<proteinExistence type="predicted"/>
<dbReference type="RefSeq" id="WP_090018931.1">
    <property type="nucleotide sequence ID" value="NZ_FNCE01000002.1"/>
</dbReference>
<dbReference type="InterPro" id="IPR003661">
    <property type="entry name" value="HisK_dim/P_dom"/>
</dbReference>
<evidence type="ECO:0000256" key="2">
    <source>
        <dbReference type="ARBA" id="ARBA00004236"/>
    </source>
</evidence>
<dbReference type="PROSITE" id="PS50109">
    <property type="entry name" value="HIS_KIN"/>
    <property type="match status" value="1"/>
</dbReference>
<accession>A0A1G7NW17</accession>
<evidence type="ECO:0000256" key="5">
    <source>
        <dbReference type="ARBA" id="ARBA00022553"/>
    </source>
</evidence>
<dbReference type="Proteomes" id="UP000199415">
    <property type="component" value="Unassembled WGS sequence"/>
</dbReference>
<dbReference type="InterPro" id="IPR003660">
    <property type="entry name" value="HAMP_dom"/>
</dbReference>
<organism evidence="16 17">
    <name type="scientific">Limimonas halophila</name>
    <dbReference type="NCBI Taxonomy" id="1082479"/>
    <lineage>
        <taxon>Bacteria</taxon>
        <taxon>Pseudomonadati</taxon>
        <taxon>Pseudomonadota</taxon>
        <taxon>Alphaproteobacteria</taxon>
        <taxon>Rhodospirillales</taxon>
        <taxon>Rhodovibrionaceae</taxon>
        <taxon>Limimonas</taxon>
    </lineage>
</organism>
<dbReference type="PANTHER" id="PTHR43047">
    <property type="entry name" value="TWO-COMPONENT HISTIDINE PROTEIN KINASE"/>
    <property type="match status" value="1"/>
</dbReference>
<feature type="domain" description="Histidine kinase" evidence="14">
    <location>
        <begin position="278"/>
        <end position="498"/>
    </location>
</feature>
<dbReference type="CDD" id="cd16922">
    <property type="entry name" value="HATPase_EvgS-ArcB-TorS-like"/>
    <property type="match status" value="1"/>
</dbReference>
<keyword evidence="5" id="KW-0597">Phosphoprotein</keyword>
<evidence type="ECO:0000256" key="1">
    <source>
        <dbReference type="ARBA" id="ARBA00000085"/>
    </source>
</evidence>
<dbReference type="GO" id="GO:0009927">
    <property type="term" value="F:histidine phosphotransfer kinase activity"/>
    <property type="evidence" value="ECO:0007669"/>
    <property type="project" value="TreeGrafter"/>
</dbReference>
<dbReference type="SUPFAM" id="SSF47384">
    <property type="entry name" value="Homodimeric domain of signal transducing histidine kinase"/>
    <property type="match status" value="1"/>
</dbReference>
<feature type="transmembrane region" description="Helical" evidence="13">
    <location>
        <begin position="162"/>
        <end position="183"/>
    </location>
</feature>
<evidence type="ECO:0000256" key="9">
    <source>
        <dbReference type="ARBA" id="ARBA00022840"/>
    </source>
</evidence>
<dbReference type="InterPro" id="IPR036890">
    <property type="entry name" value="HATPase_C_sf"/>
</dbReference>
<evidence type="ECO:0000313" key="17">
    <source>
        <dbReference type="Proteomes" id="UP000199415"/>
    </source>
</evidence>
<evidence type="ECO:0000256" key="13">
    <source>
        <dbReference type="SAM" id="Phobius"/>
    </source>
</evidence>
<dbReference type="GO" id="GO:0005886">
    <property type="term" value="C:plasma membrane"/>
    <property type="evidence" value="ECO:0007669"/>
    <property type="project" value="UniProtKB-SubCell"/>
</dbReference>
<keyword evidence="11 13" id="KW-0472">Membrane</keyword>
<keyword evidence="10" id="KW-0902">Two-component regulatory system</keyword>
<dbReference type="STRING" id="1082479.SAMN05216241_102310"/>
<evidence type="ECO:0000259" key="14">
    <source>
        <dbReference type="PROSITE" id="PS50109"/>
    </source>
</evidence>
<keyword evidence="8 16" id="KW-0418">Kinase</keyword>
<dbReference type="GO" id="GO:0005524">
    <property type="term" value="F:ATP binding"/>
    <property type="evidence" value="ECO:0007669"/>
    <property type="project" value="UniProtKB-KW"/>
</dbReference>
<dbReference type="InterPro" id="IPR004358">
    <property type="entry name" value="Sig_transdc_His_kin-like_C"/>
</dbReference>
<evidence type="ECO:0000256" key="4">
    <source>
        <dbReference type="ARBA" id="ARBA00022475"/>
    </source>
</evidence>
<dbReference type="FunFam" id="1.10.287.130:FF:000038">
    <property type="entry name" value="Sensory transduction histidine kinase"/>
    <property type="match status" value="1"/>
</dbReference>